<evidence type="ECO:0000313" key="10">
    <source>
        <dbReference type="Proteomes" id="UP000270487"/>
    </source>
</evidence>
<keyword evidence="5" id="KW-0812">Transmembrane</keyword>
<keyword evidence="2" id="KW-0238">DNA-binding</keyword>
<dbReference type="Gene3D" id="1.10.10.10">
    <property type="entry name" value="Winged helix-like DNA-binding domain superfamily/Winged helix DNA-binding domain"/>
    <property type="match status" value="1"/>
</dbReference>
<feature type="domain" description="HTH luxR-type" evidence="6">
    <location>
        <begin position="153"/>
        <end position="218"/>
    </location>
</feature>
<dbReference type="RefSeq" id="WP_024485482.1">
    <property type="nucleotide sequence ID" value="NZ_CAMFLQ010000024.1"/>
</dbReference>
<evidence type="ECO:0000256" key="1">
    <source>
        <dbReference type="ARBA" id="ARBA00023015"/>
    </source>
</evidence>
<organism evidence="7 11">
    <name type="scientific">Serratia fonticola</name>
    <dbReference type="NCBI Taxonomy" id="47917"/>
    <lineage>
        <taxon>Bacteria</taxon>
        <taxon>Pseudomonadati</taxon>
        <taxon>Pseudomonadota</taxon>
        <taxon>Gammaproteobacteria</taxon>
        <taxon>Enterobacterales</taxon>
        <taxon>Yersiniaceae</taxon>
        <taxon>Serratia</taxon>
    </lineage>
</organism>
<keyword evidence="4" id="KW-0804">Transcription</keyword>
<sequence>MTTTSSFMRNDAFISSCLNTIAHLIPVSAGVFYLVDPDLRPDHYILHGISDDTHQQYLDHFQQLDPLKPANFHQQDIQMVNMTPAAIANNRHYYHDFMLPNRMRDMTEIFIRQRKRIIAGVSLIRDTPFTELERSRLRAVLPLIELATRDLLPDSEAQLLTAKEQEIVNMVREGASNKRIALKLGISLSTVKTHMRNIFAKTAVVNRTELVSSGFIAYG</sequence>
<dbReference type="GO" id="GO:0006355">
    <property type="term" value="P:regulation of DNA-templated transcription"/>
    <property type="evidence" value="ECO:0007669"/>
    <property type="project" value="InterPro"/>
</dbReference>
<dbReference type="EMBL" id="JAVIGA010000011">
    <property type="protein sequence ID" value="MDQ9127244.1"/>
    <property type="molecule type" value="Genomic_DNA"/>
</dbReference>
<dbReference type="InterPro" id="IPR000792">
    <property type="entry name" value="Tscrpt_reg_LuxR_C"/>
</dbReference>
<evidence type="ECO:0000313" key="11">
    <source>
        <dbReference type="Proteomes" id="UP001224622"/>
    </source>
</evidence>
<keyword evidence="3" id="KW-0010">Activator</keyword>
<dbReference type="PANTHER" id="PTHR44688">
    <property type="entry name" value="DNA-BINDING TRANSCRIPTIONAL ACTIVATOR DEVR_DOSR"/>
    <property type="match status" value="1"/>
</dbReference>
<evidence type="ECO:0000259" key="6">
    <source>
        <dbReference type="PROSITE" id="PS50043"/>
    </source>
</evidence>
<dbReference type="Pfam" id="PF00196">
    <property type="entry name" value="GerE"/>
    <property type="match status" value="1"/>
</dbReference>
<dbReference type="InterPro" id="IPR016032">
    <property type="entry name" value="Sig_transdc_resp-reg_C-effctor"/>
</dbReference>
<keyword evidence="5" id="KW-1133">Transmembrane helix</keyword>
<reference evidence="8 10" key="1">
    <citation type="submission" date="2018-12" db="EMBL/GenBank/DDBJ databases">
        <authorList>
            <consortium name="Pathogen Informatics"/>
        </authorList>
    </citation>
    <scope>NUCLEOTIDE SEQUENCE [LARGE SCALE GENOMIC DNA]</scope>
    <source>
        <strain evidence="8 10">NCTC13193</strain>
    </source>
</reference>
<accession>A0A0F7HBC1</accession>
<feature type="transmembrane region" description="Helical" evidence="5">
    <location>
        <begin position="12"/>
        <end position="35"/>
    </location>
</feature>
<name>A0A0F7HBC1_SERFO</name>
<keyword evidence="1" id="KW-0805">Transcription regulation</keyword>
<dbReference type="KEGG" id="sfw:WN53_11430"/>
<keyword evidence="12" id="KW-1185">Reference proteome</keyword>
<evidence type="ECO:0000256" key="5">
    <source>
        <dbReference type="SAM" id="Phobius"/>
    </source>
</evidence>
<dbReference type="Proteomes" id="UP000270487">
    <property type="component" value="Chromosome"/>
</dbReference>
<evidence type="ECO:0000313" key="9">
    <source>
        <dbReference type="EMBL" id="WMT15431.1"/>
    </source>
</evidence>
<dbReference type="AlphaFoldDB" id="A0A0F7HBC1"/>
<evidence type="ECO:0000256" key="2">
    <source>
        <dbReference type="ARBA" id="ARBA00023125"/>
    </source>
</evidence>
<dbReference type="GO" id="GO:0003677">
    <property type="term" value="F:DNA binding"/>
    <property type="evidence" value="ECO:0007669"/>
    <property type="project" value="UniProtKB-KW"/>
</dbReference>
<reference evidence="9 12" key="2">
    <citation type="submission" date="2023-08" db="EMBL/GenBank/DDBJ databases">
        <title>Complete Genome and Methylome dissection of Serratia fonticola NEB369.</title>
        <authorList>
            <person name="Fomenkov A."/>
            <person name="Roberts R.D."/>
        </authorList>
    </citation>
    <scope>NUCLEOTIDE SEQUENCE [LARGE SCALE GENOMIC DNA]</scope>
    <source>
        <strain evidence="9 12">NEB369</strain>
    </source>
</reference>
<evidence type="ECO:0000313" key="7">
    <source>
        <dbReference type="EMBL" id="MDQ9127244.1"/>
    </source>
</evidence>
<gene>
    <name evidence="8" type="primary">csgD</name>
    <name evidence="8" type="ORF">NCTC13193_00724</name>
    <name evidence="7" type="ORF">RDT67_12450</name>
    <name evidence="9" type="ORF">RFB13_03540</name>
</gene>
<dbReference type="PRINTS" id="PR00038">
    <property type="entry name" value="HTHLUXR"/>
</dbReference>
<dbReference type="Proteomes" id="UP001235341">
    <property type="component" value="Chromosome"/>
</dbReference>
<evidence type="ECO:0000313" key="8">
    <source>
        <dbReference type="EMBL" id="VEI63304.1"/>
    </source>
</evidence>
<dbReference type="SUPFAM" id="SSF46894">
    <property type="entry name" value="C-terminal effector domain of the bipartite response regulators"/>
    <property type="match status" value="1"/>
</dbReference>
<dbReference type="PANTHER" id="PTHR44688:SF16">
    <property type="entry name" value="DNA-BINDING TRANSCRIPTIONAL ACTIVATOR DEVR_DOSR"/>
    <property type="match status" value="1"/>
</dbReference>
<protein>
    <submittedName>
        <fullName evidence="8">CsgBAC operon transcriptional regulatory protein</fullName>
    </submittedName>
    <submittedName>
        <fullName evidence="7">LuxR C-terminal-related transcriptional regulator</fullName>
    </submittedName>
</protein>
<reference evidence="7" key="3">
    <citation type="submission" date="2023-08" db="EMBL/GenBank/DDBJ databases">
        <title>The Comparative Genomic Analysis of Yersiniaceae from Polar Regions.</title>
        <authorList>
            <person name="Goncharov A."/>
            <person name="Aslanov B."/>
            <person name="Kolodzhieva V."/>
            <person name="Azarov D."/>
            <person name="Mochov A."/>
            <person name="Lebedeva E."/>
        </authorList>
    </citation>
    <scope>NUCLEOTIDE SEQUENCE</scope>
    <source>
        <strain evidence="7">Vf</strain>
    </source>
</reference>
<dbReference type="InterPro" id="IPR036388">
    <property type="entry name" value="WH-like_DNA-bd_sf"/>
</dbReference>
<evidence type="ECO:0000256" key="4">
    <source>
        <dbReference type="ARBA" id="ARBA00023163"/>
    </source>
</evidence>
<evidence type="ECO:0000313" key="12">
    <source>
        <dbReference type="Proteomes" id="UP001235341"/>
    </source>
</evidence>
<dbReference type="EMBL" id="LR134492">
    <property type="protein sequence ID" value="VEI63304.1"/>
    <property type="molecule type" value="Genomic_DNA"/>
</dbReference>
<dbReference type="EMBL" id="CP133586">
    <property type="protein sequence ID" value="WMT15431.1"/>
    <property type="molecule type" value="Genomic_DNA"/>
</dbReference>
<dbReference type="Proteomes" id="UP001224622">
    <property type="component" value="Unassembled WGS sequence"/>
</dbReference>
<keyword evidence="5" id="KW-0472">Membrane</keyword>
<dbReference type="STRING" id="47917.AV650_06705"/>
<proteinExistence type="predicted"/>
<dbReference type="GeneID" id="30320779"/>
<dbReference type="CDD" id="cd06170">
    <property type="entry name" value="LuxR_C_like"/>
    <property type="match status" value="1"/>
</dbReference>
<dbReference type="SMART" id="SM00421">
    <property type="entry name" value="HTH_LUXR"/>
    <property type="match status" value="1"/>
</dbReference>
<dbReference type="PROSITE" id="PS50043">
    <property type="entry name" value="HTH_LUXR_2"/>
    <property type="match status" value="1"/>
</dbReference>
<evidence type="ECO:0000256" key="3">
    <source>
        <dbReference type="ARBA" id="ARBA00023159"/>
    </source>
</evidence>
<dbReference type="PROSITE" id="PS00622">
    <property type="entry name" value="HTH_LUXR_1"/>
    <property type="match status" value="1"/>
</dbReference>